<evidence type="ECO:0000313" key="1">
    <source>
        <dbReference type="EMBL" id="KAB1142511.1"/>
    </source>
</evidence>
<dbReference type="RefSeq" id="WP_150953164.1">
    <property type="nucleotide sequence ID" value="NZ_VZRB01000024.1"/>
</dbReference>
<dbReference type="AlphaFoldDB" id="A0A6H9UUK5"/>
<protein>
    <submittedName>
        <fullName evidence="1">Uncharacterized protein</fullName>
    </submittedName>
</protein>
<accession>A0A6H9UUK5</accession>
<comment type="caution">
    <text evidence="1">The sequence shown here is derived from an EMBL/GenBank/DDBJ whole genome shotgun (WGS) entry which is preliminary data.</text>
</comment>
<gene>
    <name evidence="1" type="ORF">F7R91_28800</name>
</gene>
<proteinExistence type="predicted"/>
<keyword evidence="2" id="KW-1185">Reference proteome</keyword>
<sequence>MARPNDLTMVYRARRPEDLALRHEPDAIAVARGARARGRQHAQRFLTRNGRSSLIQNGRRLIWAGMGARAVDGVNDRPQRGEGAALRWRPP</sequence>
<dbReference type="EMBL" id="VZRB01000024">
    <property type="protein sequence ID" value="KAB1142511.1"/>
    <property type="molecule type" value="Genomic_DNA"/>
</dbReference>
<name>A0A6H9UUK5_9ACTN</name>
<dbReference type="Proteomes" id="UP000442707">
    <property type="component" value="Unassembled WGS sequence"/>
</dbReference>
<evidence type="ECO:0000313" key="2">
    <source>
        <dbReference type="Proteomes" id="UP000442707"/>
    </source>
</evidence>
<organism evidence="1 2">
    <name type="scientific">Streptomyces luteolifulvus</name>
    <dbReference type="NCBI Taxonomy" id="2615112"/>
    <lineage>
        <taxon>Bacteria</taxon>
        <taxon>Bacillati</taxon>
        <taxon>Actinomycetota</taxon>
        <taxon>Actinomycetes</taxon>
        <taxon>Kitasatosporales</taxon>
        <taxon>Streptomycetaceae</taxon>
        <taxon>Streptomyces</taxon>
    </lineage>
</organism>
<reference evidence="1 2" key="1">
    <citation type="submission" date="2019-09" db="EMBL/GenBank/DDBJ databases">
        <title>Screening of Novel Bioactive Compounds from Soil-Associated.</title>
        <authorList>
            <person name="Zhao S."/>
        </authorList>
    </citation>
    <scope>NUCLEOTIDE SEQUENCE [LARGE SCALE GENOMIC DNA]</scope>
    <source>
        <strain evidence="1 2">HIT-DPA4</strain>
    </source>
</reference>